<comment type="caution">
    <text evidence="3">The sequence shown here is derived from an EMBL/GenBank/DDBJ whole genome shotgun (WGS) entry which is preliminary data.</text>
</comment>
<accession>A0ABN3DR62</accession>
<reference evidence="3 4" key="1">
    <citation type="journal article" date="2019" name="Int. J. Syst. Evol. Microbiol.">
        <title>The Global Catalogue of Microorganisms (GCM) 10K type strain sequencing project: providing services to taxonomists for standard genome sequencing and annotation.</title>
        <authorList>
            <consortium name="The Broad Institute Genomics Platform"/>
            <consortium name="The Broad Institute Genome Sequencing Center for Infectious Disease"/>
            <person name="Wu L."/>
            <person name="Ma J."/>
        </authorList>
    </citation>
    <scope>NUCLEOTIDE SEQUENCE [LARGE SCALE GENOMIC DNA]</scope>
    <source>
        <strain evidence="3 4">JCM 7356</strain>
    </source>
</reference>
<keyword evidence="2" id="KW-1133">Transmembrane helix</keyword>
<evidence type="ECO:0000313" key="4">
    <source>
        <dbReference type="Proteomes" id="UP001500305"/>
    </source>
</evidence>
<feature type="transmembrane region" description="Helical" evidence="2">
    <location>
        <begin position="74"/>
        <end position="95"/>
    </location>
</feature>
<keyword evidence="2" id="KW-0812">Transmembrane</keyword>
<dbReference type="Proteomes" id="UP001500305">
    <property type="component" value="Unassembled WGS sequence"/>
</dbReference>
<evidence type="ECO:0000256" key="2">
    <source>
        <dbReference type="SAM" id="Phobius"/>
    </source>
</evidence>
<gene>
    <name evidence="3" type="ORF">GCM10010430_21400</name>
</gene>
<evidence type="ECO:0000313" key="3">
    <source>
        <dbReference type="EMBL" id="GAA2239786.1"/>
    </source>
</evidence>
<protein>
    <submittedName>
        <fullName evidence="3">Uncharacterized protein</fullName>
    </submittedName>
</protein>
<keyword evidence="2" id="KW-0472">Membrane</keyword>
<feature type="region of interest" description="Disordered" evidence="1">
    <location>
        <begin position="1"/>
        <end position="57"/>
    </location>
</feature>
<proteinExistence type="predicted"/>
<dbReference type="EMBL" id="BAAATR010000007">
    <property type="protein sequence ID" value="GAA2239786.1"/>
    <property type="molecule type" value="Genomic_DNA"/>
</dbReference>
<keyword evidence="4" id="KW-1185">Reference proteome</keyword>
<feature type="compositionally biased region" description="Polar residues" evidence="1">
    <location>
        <begin position="1"/>
        <end position="11"/>
    </location>
</feature>
<dbReference type="RefSeq" id="WP_344636049.1">
    <property type="nucleotide sequence ID" value="NZ_BAAATR010000007.1"/>
</dbReference>
<evidence type="ECO:0000256" key="1">
    <source>
        <dbReference type="SAM" id="MobiDB-lite"/>
    </source>
</evidence>
<name>A0ABN3DR62_9ACTN</name>
<organism evidence="3 4">
    <name type="scientific">Kitasatospora cystarginea</name>
    <dbReference type="NCBI Taxonomy" id="58350"/>
    <lineage>
        <taxon>Bacteria</taxon>
        <taxon>Bacillati</taxon>
        <taxon>Actinomycetota</taxon>
        <taxon>Actinomycetes</taxon>
        <taxon>Kitasatosporales</taxon>
        <taxon>Streptomycetaceae</taxon>
        <taxon>Kitasatospora</taxon>
    </lineage>
</organism>
<sequence>MHHSTTVSSHTYPEGAESTRSASSADRQEGASVDVPPASRPGKTERHGRHALLDTEPGVPTPVLAAGAGIRKAMLGPVVTALAIGTVFVAVYLAAFHAPTAHHQALGIAASEQSAAQTELALNDTTPDAYTFHRYPSADAARDAVAHDQVPAALVARGHGMVLLAAGAQGPSTVASLQAAATSAVGHPVAVEDVVPLASGDARGVSQSVSS</sequence>